<protein>
    <submittedName>
        <fullName evidence="1">Uncharacterized protein</fullName>
    </submittedName>
</protein>
<accession>A0A0G1CB88</accession>
<evidence type="ECO:0000313" key="2">
    <source>
        <dbReference type="Proteomes" id="UP000034810"/>
    </source>
</evidence>
<evidence type="ECO:0000313" key="1">
    <source>
        <dbReference type="EMBL" id="KKS82659.1"/>
    </source>
</evidence>
<organism evidence="1 2">
    <name type="scientific">Candidatus Wolfebacteria bacterium GW2011_GWC1_43_10</name>
    <dbReference type="NCBI Taxonomy" id="1619011"/>
    <lineage>
        <taxon>Bacteria</taxon>
        <taxon>Candidatus Wolfeibacteriota</taxon>
    </lineage>
</organism>
<gene>
    <name evidence="1" type="ORF">UV58_C0007G0008</name>
</gene>
<sequence length="193" mass="20787">MLPDGGLGTEDRIGHAATEIVPVTVVGELVRHQGDAVDDRTDLRWRRPWVELGRQSSGGSNGGCELRVAAGRRSPCGDCRAGVPADLEGEDGQEAVLHAREDAARVADDDLGEAVHRLDLICPAGRGRAGVVGPPSRDDREGNRHDEKLFHTFLLSLSTPIKIGVVCPVRVIQPGSLSKILSHYRNFFKSRCG</sequence>
<name>A0A0G1CB88_9BACT</name>
<dbReference type="AlphaFoldDB" id="A0A0G1CB88"/>
<dbReference type="Proteomes" id="UP000034810">
    <property type="component" value="Unassembled WGS sequence"/>
</dbReference>
<proteinExistence type="predicted"/>
<dbReference type="EMBL" id="LCFA01000007">
    <property type="protein sequence ID" value="KKS82659.1"/>
    <property type="molecule type" value="Genomic_DNA"/>
</dbReference>
<reference evidence="1 2" key="1">
    <citation type="journal article" date="2015" name="Nature">
        <title>rRNA introns, odd ribosomes, and small enigmatic genomes across a large radiation of phyla.</title>
        <authorList>
            <person name="Brown C.T."/>
            <person name="Hug L.A."/>
            <person name="Thomas B.C."/>
            <person name="Sharon I."/>
            <person name="Castelle C.J."/>
            <person name="Singh A."/>
            <person name="Wilkins M.J."/>
            <person name="Williams K.H."/>
            <person name="Banfield J.F."/>
        </authorList>
    </citation>
    <scope>NUCLEOTIDE SEQUENCE [LARGE SCALE GENOMIC DNA]</scope>
</reference>
<comment type="caution">
    <text evidence="1">The sequence shown here is derived from an EMBL/GenBank/DDBJ whole genome shotgun (WGS) entry which is preliminary data.</text>
</comment>